<dbReference type="PANTHER" id="PTHR35565:SF3">
    <property type="entry name" value="TYPE VI SECRETION SYSTEM SHEATH PROTEIN TSSC1"/>
    <property type="match status" value="1"/>
</dbReference>
<feature type="domain" description="TssC1 N-terminal" evidence="1">
    <location>
        <begin position="69"/>
        <end position="366"/>
    </location>
</feature>
<sequence length="492" mass="55225">MEEQERETMQCAVPRPGGPLFDLIVSEGRLARCEEQKEYAREMLTELVRQVVDGEITVTGDTSRMILARIAQLDRLISDQVNEIMHHQEFQKLEASWRGLWSLVNRTETGSNLKVRVLNASKRELAGDMEKAAEFDQSALFKKVYEEEFGTFGGASYGCLVGDYEFGNSPQDLTLLARMSEVAAAAHAPLLTSASSTMFGLESYTEMDVPRDLAKIFQGGEYTRWRSFRMSEDAKYVALCLPHVLMRLPYTPESEAAESFQFEEETAEHCSYLWGNAAYCLAGRVTDAFSRYGWTAAIRGVEGGGAVADLPIHTFDTGEGELAAKCPTEMAITDRREKELADLGFVPLVHCKGTDTAAFFSVQSAHKPKLYDTDLANANARLSGQLPYILAVSRFAHYLKAMMRDKVGSFETRKNVEDYLNRWISRYVLLDDDAGQEMKSRFPLREARVEVYDQPGRPGCYRAVAFLKPHYQLDELTISLRLVANLPSPQNG</sequence>
<dbReference type="Pfam" id="PF18945">
    <property type="entry name" value="VipB_2"/>
    <property type="match status" value="1"/>
</dbReference>
<dbReference type="NCBIfam" id="TIGR03355">
    <property type="entry name" value="VI_chp_2"/>
    <property type="match status" value="1"/>
</dbReference>
<evidence type="ECO:0000259" key="2">
    <source>
        <dbReference type="Pfam" id="PF18945"/>
    </source>
</evidence>
<dbReference type="EMBL" id="SRSC01000003">
    <property type="protein sequence ID" value="TGU71374.1"/>
    <property type="molecule type" value="Genomic_DNA"/>
</dbReference>
<accession>A0A4S1CD71</accession>
<dbReference type="InterPro" id="IPR044032">
    <property type="entry name" value="TssC1_C"/>
</dbReference>
<proteinExistence type="predicted"/>
<evidence type="ECO:0000313" key="4">
    <source>
        <dbReference type="Proteomes" id="UP000306416"/>
    </source>
</evidence>
<organism evidence="3 4">
    <name type="scientific">Geomonas terrae</name>
    <dbReference type="NCBI Taxonomy" id="2562681"/>
    <lineage>
        <taxon>Bacteria</taxon>
        <taxon>Pseudomonadati</taxon>
        <taxon>Thermodesulfobacteriota</taxon>
        <taxon>Desulfuromonadia</taxon>
        <taxon>Geobacterales</taxon>
        <taxon>Geobacteraceae</taxon>
        <taxon>Geomonas</taxon>
    </lineage>
</organism>
<dbReference type="AlphaFoldDB" id="A0A4S1CD71"/>
<dbReference type="PANTHER" id="PTHR35565">
    <property type="entry name" value="CYTOPLASMIC PROTEIN-RELATED"/>
    <property type="match status" value="1"/>
</dbReference>
<evidence type="ECO:0000313" key="3">
    <source>
        <dbReference type="EMBL" id="TGU71374.1"/>
    </source>
</evidence>
<reference evidence="3 4" key="1">
    <citation type="submission" date="2019-04" db="EMBL/GenBank/DDBJ databases">
        <title>Geobacter oryzae sp. nov., ferric-reducing bacteria isolated from paddy soil.</title>
        <authorList>
            <person name="Xu Z."/>
            <person name="Masuda Y."/>
            <person name="Itoh H."/>
            <person name="Senoo K."/>
        </authorList>
    </citation>
    <scope>NUCLEOTIDE SEQUENCE [LARGE SCALE GENOMIC DNA]</scope>
    <source>
        <strain evidence="3 4">Red111</strain>
    </source>
</reference>
<dbReference type="Proteomes" id="UP000306416">
    <property type="component" value="Unassembled WGS sequence"/>
</dbReference>
<keyword evidence="4" id="KW-1185">Reference proteome</keyword>
<evidence type="ECO:0000259" key="1">
    <source>
        <dbReference type="Pfam" id="PF05943"/>
    </source>
</evidence>
<feature type="domain" description="TssC1 C-terminal" evidence="2">
    <location>
        <begin position="376"/>
        <end position="486"/>
    </location>
</feature>
<name>A0A4S1CD71_9BACT</name>
<protein>
    <submittedName>
        <fullName evidence="3">Type VI secretion system contractile sheath large subunit</fullName>
    </submittedName>
</protein>
<dbReference type="InterPro" id="IPR010269">
    <property type="entry name" value="T6SS_TssC-like"/>
</dbReference>
<dbReference type="InterPro" id="IPR044031">
    <property type="entry name" value="TssC1_N"/>
</dbReference>
<dbReference type="Pfam" id="PF05943">
    <property type="entry name" value="VipB"/>
    <property type="match status" value="1"/>
</dbReference>
<comment type="caution">
    <text evidence="3">The sequence shown here is derived from an EMBL/GenBank/DDBJ whole genome shotgun (WGS) entry which is preliminary data.</text>
</comment>
<gene>
    <name evidence="3" type="primary">tssC</name>
    <name evidence="3" type="ORF">E4633_13650</name>
</gene>